<protein>
    <submittedName>
        <fullName evidence="2">Uncharacterized protein</fullName>
    </submittedName>
</protein>
<feature type="region of interest" description="Disordered" evidence="1">
    <location>
        <begin position="66"/>
        <end position="92"/>
    </location>
</feature>
<proteinExistence type="predicted"/>
<evidence type="ECO:0000313" key="2">
    <source>
        <dbReference type="EMBL" id="WRL63789.1"/>
    </source>
</evidence>
<evidence type="ECO:0000313" key="3">
    <source>
        <dbReference type="Proteomes" id="UP001324287"/>
    </source>
</evidence>
<dbReference type="Proteomes" id="UP001324287">
    <property type="component" value="Chromosome"/>
</dbReference>
<gene>
    <name evidence="2" type="ORF">U6N30_29830</name>
</gene>
<accession>A0ABZ1AZ05</accession>
<dbReference type="RefSeq" id="WP_324275121.1">
    <property type="nucleotide sequence ID" value="NZ_CP141261.1"/>
</dbReference>
<dbReference type="EMBL" id="CP141261">
    <property type="protein sequence ID" value="WRL63789.1"/>
    <property type="molecule type" value="Genomic_DNA"/>
</dbReference>
<organism evidence="2 3">
    <name type="scientific">Blastococcus brunescens</name>
    <dbReference type="NCBI Taxonomy" id="1564165"/>
    <lineage>
        <taxon>Bacteria</taxon>
        <taxon>Bacillati</taxon>
        <taxon>Actinomycetota</taxon>
        <taxon>Actinomycetes</taxon>
        <taxon>Geodermatophilales</taxon>
        <taxon>Geodermatophilaceae</taxon>
        <taxon>Blastococcus</taxon>
    </lineage>
</organism>
<evidence type="ECO:0000256" key="1">
    <source>
        <dbReference type="SAM" id="MobiDB-lite"/>
    </source>
</evidence>
<reference evidence="2 3" key="1">
    <citation type="submission" date="2023-12" db="EMBL/GenBank/DDBJ databases">
        <title>Blastococcus brunescens sp. nov., an actonobacterium isolated from sandstone collected in sahara desert.</title>
        <authorList>
            <person name="Gtari M."/>
            <person name="Ghodhbane F."/>
        </authorList>
    </citation>
    <scope>NUCLEOTIDE SEQUENCE [LARGE SCALE GENOMIC DNA]</scope>
    <source>
        <strain evidence="2 3">BMG 8361</strain>
    </source>
</reference>
<keyword evidence="3" id="KW-1185">Reference proteome</keyword>
<sequence length="92" mass="9841">MPAEELRLTQDGVYPVLLNVNGTADGLEQRVGELSTYVVQQPAAPTAPTDRTAVAWLWPIVESSHRTASGGFRDDGLAESVSSGDGSTARWR</sequence>
<name>A0ABZ1AZ05_9ACTN</name>